<sequence length="146" mass="15397">MGWLADRTCGHARWLFGPQPPTAAATGAGRLVISMKGNGQRVKARGLRSTFGQVRGLWSKSGAPAPFRPWGNGKRAARAFGRRNVPGATPDQIRRGPRLRACAAYSIVPTDQNSVSPELSSVPSLSVTTQPSLAASMAKPSTLSTT</sequence>
<gene>
    <name evidence="2" type="ORF">C8J28_10556</name>
</gene>
<reference evidence="2 3" key="1">
    <citation type="submission" date="2018-04" db="EMBL/GenBank/DDBJ databases">
        <title>Genomic Encyclopedia of Type Strains, Phase III (KMG-III): the genomes of soil and plant-associated and newly described type strains.</title>
        <authorList>
            <person name="Whitman W."/>
        </authorList>
    </citation>
    <scope>NUCLEOTIDE SEQUENCE [LARGE SCALE GENOMIC DNA]</scope>
    <source>
        <strain evidence="2 3">KA25</strain>
    </source>
</reference>
<feature type="region of interest" description="Disordered" evidence="1">
    <location>
        <begin position="112"/>
        <end position="146"/>
    </location>
</feature>
<comment type="caution">
    <text evidence="2">The sequence shown here is derived from an EMBL/GenBank/DDBJ whole genome shotgun (WGS) entry which is preliminary data.</text>
</comment>
<evidence type="ECO:0000313" key="2">
    <source>
        <dbReference type="EMBL" id="PTR19215.1"/>
    </source>
</evidence>
<dbReference type="Proteomes" id="UP000244060">
    <property type="component" value="Unassembled WGS sequence"/>
</dbReference>
<feature type="compositionally biased region" description="Low complexity" evidence="1">
    <location>
        <begin position="114"/>
        <end position="132"/>
    </location>
</feature>
<protein>
    <submittedName>
        <fullName evidence="2">Uncharacterized protein</fullName>
    </submittedName>
</protein>
<name>A0A2T5K9W7_9RHOB</name>
<evidence type="ECO:0000256" key="1">
    <source>
        <dbReference type="SAM" id="MobiDB-lite"/>
    </source>
</evidence>
<organism evidence="2 3">
    <name type="scientific">Cereibacter azotoformans</name>
    <dbReference type="NCBI Taxonomy" id="43057"/>
    <lineage>
        <taxon>Bacteria</taxon>
        <taxon>Pseudomonadati</taxon>
        <taxon>Pseudomonadota</taxon>
        <taxon>Alphaproteobacteria</taxon>
        <taxon>Rhodobacterales</taxon>
        <taxon>Paracoccaceae</taxon>
        <taxon>Cereibacter</taxon>
    </lineage>
</organism>
<keyword evidence="3" id="KW-1185">Reference proteome</keyword>
<evidence type="ECO:0000313" key="3">
    <source>
        <dbReference type="Proteomes" id="UP000244060"/>
    </source>
</evidence>
<dbReference type="AlphaFoldDB" id="A0A2T5K9W7"/>
<dbReference type="EMBL" id="QAOT01000005">
    <property type="protein sequence ID" value="PTR19215.1"/>
    <property type="molecule type" value="Genomic_DNA"/>
</dbReference>
<proteinExistence type="predicted"/>
<accession>A0A2T5K9W7</accession>